<dbReference type="EMBL" id="JBHLVF010000011">
    <property type="protein sequence ID" value="MFC0391586.1"/>
    <property type="molecule type" value="Genomic_DNA"/>
</dbReference>
<dbReference type="RefSeq" id="WP_256555354.1">
    <property type="nucleotide sequence ID" value="NZ_JANHOF010000006.1"/>
</dbReference>
<evidence type="ECO:0000313" key="7">
    <source>
        <dbReference type="Proteomes" id="UP001589818"/>
    </source>
</evidence>
<dbReference type="EC" id="5.1.1.1" evidence="4"/>
<dbReference type="GO" id="GO:0008784">
    <property type="term" value="F:alanine racemase activity"/>
    <property type="evidence" value="ECO:0007669"/>
    <property type="project" value="UniProtKB-EC"/>
</dbReference>
<accession>A0ABV6J732</accession>
<dbReference type="PRINTS" id="PR00992">
    <property type="entry name" value="ALARACEMASE"/>
</dbReference>
<evidence type="ECO:0000256" key="1">
    <source>
        <dbReference type="ARBA" id="ARBA00001933"/>
    </source>
</evidence>
<keyword evidence="3 4" id="KW-0413">Isomerase</keyword>
<dbReference type="Gene3D" id="3.20.20.10">
    <property type="entry name" value="Alanine racemase"/>
    <property type="match status" value="1"/>
</dbReference>
<dbReference type="SUPFAM" id="SSF51419">
    <property type="entry name" value="PLP-binding barrel"/>
    <property type="match status" value="1"/>
</dbReference>
<comment type="caution">
    <text evidence="6">The sequence shown here is derived from an EMBL/GenBank/DDBJ whole genome shotgun (WGS) entry which is preliminary data.</text>
</comment>
<keyword evidence="2 4" id="KW-0663">Pyridoxal phosphate</keyword>
<dbReference type="InterPro" id="IPR009006">
    <property type="entry name" value="Ala_racemase/Decarboxylase_C"/>
</dbReference>
<dbReference type="SMART" id="SM01005">
    <property type="entry name" value="Ala_racemase_C"/>
    <property type="match status" value="1"/>
</dbReference>
<comment type="catalytic activity">
    <reaction evidence="4">
        <text>L-alanine = D-alanine</text>
        <dbReference type="Rhea" id="RHEA:20249"/>
        <dbReference type="ChEBI" id="CHEBI:57416"/>
        <dbReference type="ChEBI" id="CHEBI:57972"/>
        <dbReference type="EC" id="5.1.1.1"/>
    </reaction>
</comment>
<feature type="binding site" evidence="4">
    <location>
        <position position="142"/>
    </location>
    <ligand>
        <name>substrate</name>
    </ligand>
</feature>
<reference evidence="6 7" key="1">
    <citation type="submission" date="2024-09" db="EMBL/GenBank/DDBJ databases">
        <authorList>
            <person name="Sun Q."/>
            <person name="Mori K."/>
        </authorList>
    </citation>
    <scope>NUCLEOTIDE SEQUENCE [LARGE SCALE GENOMIC DNA]</scope>
    <source>
        <strain evidence="6 7">CCM 4839</strain>
    </source>
</reference>
<dbReference type="Pfam" id="PF01168">
    <property type="entry name" value="Ala_racemase_N"/>
    <property type="match status" value="1"/>
</dbReference>
<dbReference type="InterPro" id="IPR000821">
    <property type="entry name" value="Ala_racemase"/>
</dbReference>
<sequence length="385" mass="42342">MNDRLDIDCCRDTWAEVSLQAIAYNSLQFKQRLGPNTKLMAVVKADGYGHGAVEAAAILLKSGADYLAVAFLDEALQLRDAGVIAPILVLGCTPIRSIRQAIMNDIAMTVYNREAIDETIVQASDLMLTAIIHLKIDTGMSRLGVRTREEALALAKPAQRHPYVWLEGVFTHFSNADEEDESYTFQQFGRFRSITDYLEEQGIPIALKHCCNSAGTMRFPQMHLDMVRVGIALYGLYPSEYMKNRHGGIRLVQAMSLKTRITSLERISASQPVSRACCSYRPTPEAVIATLDIGWADGLFLWLSKVETVAIHGMKVPIAGKIGRDQTIVNVTAVVTGCEAGDEVVVIGDGLAPLNVNIDDIARLAGTINYEVVCTIGSRVPRRYH</sequence>
<comment type="pathway">
    <text evidence="4">Amino-acid biosynthesis; D-alanine biosynthesis; D-alanine from L-alanine: step 1/1.</text>
</comment>
<dbReference type="HAMAP" id="MF_01201">
    <property type="entry name" value="Ala_racemase"/>
    <property type="match status" value="1"/>
</dbReference>
<comment type="function">
    <text evidence="4">Catalyzes the interconversion of L-alanine and D-alanine. May also act on other amino acids.</text>
</comment>
<dbReference type="Gene3D" id="2.40.37.10">
    <property type="entry name" value="Lyase, Ornithine Decarboxylase, Chain A, domain 1"/>
    <property type="match status" value="1"/>
</dbReference>
<dbReference type="NCBIfam" id="TIGR00492">
    <property type="entry name" value="alr"/>
    <property type="match status" value="1"/>
</dbReference>
<dbReference type="Proteomes" id="UP001589818">
    <property type="component" value="Unassembled WGS sequence"/>
</dbReference>
<feature type="active site" description="Proton acceptor; specific for D-alanine" evidence="4">
    <location>
        <position position="44"/>
    </location>
</feature>
<dbReference type="InterPro" id="IPR020622">
    <property type="entry name" value="Ala_racemase_pyridoxalP-BS"/>
</dbReference>
<comment type="caution">
    <text evidence="4">Lacks conserved residue(s) required for the propagation of feature annotation.</text>
</comment>
<dbReference type="InterPro" id="IPR001608">
    <property type="entry name" value="Ala_racemase_N"/>
</dbReference>
<keyword evidence="7" id="KW-1185">Reference proteome</keyword>
<dbReference type="CDD" id="cd00430">
    <property type="entry name" value="PLPDE_III_AR"/>
    <property type="match status" value="1"/>
</dbReference>
<dbReference type="SUPFAM" id="SSF50621">
    <property type="entry name" value="Alanine racemase C-terminal domain-like"/>
    <property type="match status" value="1"/>
</dbReference>
<gene>
    <name evidence="6" type="primary">alr</name>
    <name evidence="6" type="ORF">ACFFJ8_09380</name>
</gene>
<evidence type="ECO:0000256" key="3">
    <source>
        <dbReference type="ARBA" id="ARBA00023235"/>
    </source>
</evidence>
<evidence type="ECO:0000256" key="2">
    <source>
        <dbReference type="ARBA" id="ARBA00022898"/>
    </source>
</evidence>
<name>A0ABV6J732_9BACL</name>
<comment type="similarity">
    <text evidence="4">Belongs to the alanine racemase family.</text>
</comment>
<feature type="domain" description="Alanine racemase C-terminal" evidence="5">
    <location>
        <begin position="254"/>
        <end position="385"/>
    </location>
</feature>
<dbReference type="Pfam" id="PF00842">
    <property type="entry name" value="Ala_racemase_C"/>
    <property type="match status" value="1"/>
</dbReference>
<protein>
    <recommendedName>
        <fullName evidence="4">Alanine racemase</fullName>
        <ecNumber evidence="4">5.1.1.1</ecNumber>
    </recommendedName>
</protein>
<evidence type="ECO:0000256" key="4">
    <source>
        <dbReference type="HAMAP-Rule" id="MF_01201"/>
    </source>
</evidence>
<proteinExistence type="inferred from homology"/>
<dbReference type="PANTHER" id="PTHR30511">
    <property type="entry name" value="ALANINE RACEMASE"/>
    <property type="match status" value="1"/>
</dbReference>
<dbReference type="PROSITE" id="PS00395">
    <property type="entry name" value="ALANINE_RACEMASE"/>
    <property type="match status" value="1"/>
</dbReference>
<dbReference type="InterPro" id="IPR029066">
    <property type="entry name" value="PLP-binding_barrel"/>
</dbReference>
<dbReference type="InterPro" id="IPR011079">
    <property type="entry name" value="Ala_racemase_C"/>
</dbReference>
<evidence type="ECO:0000259" key="5">
    <source>
        <dbReference type="SMART" id="SM01005"/>
    </source>
</evidence>
<evidence type="ECO:0000313" key="6">
    <source>
        <dbReference type="EMBL" id="MFC0391586.1"/>
    </source>
</evidence>
<organism evidence="6 7">
    <name type="scientific">Paenibacillus mendelii</name>
    <dbReference type="NCBI Taxonomy" id="206163"/>
    <lineage>
        <taxon>Bacteria</taxon>
        <taxon>Bacillati</taxon>
        <taxon>Bacillota</taxon>
        <taxon>Bacilli</taxon>
        <taxon>Bacillales</taxon>
        <taxon>Paenibacillaceae</taxon>
        <taxon>Paenibacillus</taxon>
    </lineage>
</organism>
<comment type="cofactor">
    <cofactor evidence="1 4">
        <name>pyridoxal 5'-phosphate</name>
        <dbReference type="ChEBI" id="CHEBI:597326"/>
    </cofactor>
</comment>
<dbReference type="PANTHER" id="PTHR30511:SF0">
    <property type="entry name" value="ALANINE RACEMASE, CATABOLIC-RELATED"/>
    <property type="match status" value="1"/>
</dbReference>
<feature type="modified residue" description="N6-(pyridoxal phosphate)lysine" evidence="4">
    <location>
        <position position="44"/>
    </location>
</feature>